<feature type="compositionally biased region" description="Polar residues" evidence="1">
    <location>
        <begin position="28"/>
        <end position="52"/>
    </location>
</feature>
<dbReference type="AlphaFoldDB" id="A0A3N4HAH0"/>
<name>A0A3N4HAH0_ASCIM</name>
<dbReference type="EMBL" id="ML119919">
    <property type="protein sequence ID" value="RPA71545.1"/>
    <property type="molecule type" value="Genomic_DNA"/>
</dbReference>
<evidence type="ECO:0000313" key="3">
    <source>
        <dbReference type="Proteomes" id="UP000275078"/>
    </source>
</evidence>
<proteinExistence type="predicted"/>
<keyword evidence="3" id="KW-1185">Reference proteome</keyword>
<feature type="compositionally biased region" description="Basic and acidic residues" evidence="1">
    <location>
        <begin position="87"/>
        <end position="98"/>
    </location>
</feature>
<feature type="region of interest" description="Disordered" evidence="1">
    <location>
        <begin position="1"/>
        <end position="72"/>
    </location>
</feature>
<organism evidence="2 3">
    <name type="scientific">Ascobolus immersus RN42</name>
    <dbReference type="NCBI Taxonomy" id="1160509"/>
    <lineage>
        <taxon>Eukaryota</taxon>
        <taxon>Fungi</taxon>
        <taxon>Dikarya</taxon>
        <taxon>Ascomycota</taxon>
        <taxon>Pezizomycotina</taxon>
        <taxon>Pezizomycetes</taxon>
        <taxon>Pezizales</taxon>
        <taxon>Ascobolaceae</taxon>
        <taxon>Ascobolus</taxon>
    </lineage>
</organism>
<evidence type="ECO:0000313" key="2">
    <source>
        <dbReference type="EMBL" id="RPA71545.1"/>
    </source>
</evidence>
<accession>A0A3N4HAH0</accession>
<feature type="region of interest" description="Disordered" evidence="1">
    <location>
        <begin position="86"/>
        <end position="107"/>
    </location>
</feature>
<evidence type="ECO:0000256" key="1">
    <source>
        <dbReference type="SAM" id="MobiDB-lite"/>
    </source>
</evidence>
<reference evidence="2 3" key="1">
    <citation type="journal article" date="2018" name="Nat. Ecol. Evol.">
        <title>Pezizomycetes genomes reveal the molecular basis of ectomycorrhizal truffle lifestyle.</title>
        <authorList>
            <person name="Murat C."/>
            <person name="Payen T."/>
            <person name="Noel B."/>
            <person name="Kuo A."/>
            <person name="Morin E."/>
            <person name="Chen J."/>
            <person name="Kohler A."/>
            <person name="Krizsan K."/>
            <person name="Balestrini R."/>
            <person name="Da Silva C."/>
            <person name="Montanini B."/>
            <person name="Hainaut M."/>
            <person name="Levati E."/>
            <person name="Barry K.W."/>
            <person name="Belfiori B."/>
            <person name="Cichocki N."/>
            <person name="Clum A."/>
            <person name="Dockter R.B."/>
            <person name="Fauchery L."/>
            <person name="Guy J."/>
            <person name="Iotti M."/>
            <person name="Le Tacon F."/>
            <person name="Lindquist E.A."/>
            <person name="Lipzen A."/>
            <person name="Malagnac F."/>
            <person name="Mello A."/>
            <person name="Molinier V."/>
            <person name="Miyauchi S."/>
            <person name="Poulain J."/>
            <person name="Riccioni C."/>
            <person name="Rubini A."/>
            <person name="Sitrit Y."/>
            <person name="Splivallo R."/>
            <person name="Traeger S."/>
            <person name="Wang M."/>
            <person name="Zifcakova L."/>
            <person name="Wipf D."/>
            <person name="Zambonelli A."/>
            <person name="Paolocci F."/>
            <person name="Nowrousian M."/>
            <person name="Ottonello S."/>
            <person name="Baldrian P."/>
            <person name="Spatafora J.W."/>
            <person name="Henrissat B."/>
            <person name="Nagy L.G."/>
            <person name="Aury J.M."/>
            <person name="Wincker P."/>
            <person name="Grigoriev I.V."/>
            <person name="Bonfante P."/>
            <person name="Martin F.M."/>
        </authorList>
    </citation>
    <scope>NUCLEOTIDE SEQUENCE [LARGE SCALE GENOMIC DNA]</scope>
    <source>
        <strain evidence="2 3">RN42</strain>
    </source>
</reference>
<sequence length="168" mass="18510">MVMDMATRSTSQYKLADSLDGSMRISRHPSSTSALASPSYRQQSESGNQRSLSMEDARFLSPLHRQQQQASPVQIRLVWELKASGRLRSERDRPKDPPQRPISGLSPAAWSFSAGLDSRVDMSRWGAVSAGQWGFGCWELSRTQDGIAVLNGETFSTLDGLSSLPAQH</sequence>
<gene>
    <name evidence="2" type="ORF">BJ508DRAFT_315513</name>
</gene>
<protein>
    <submittedName>
        <fullName evidence="2">Uncharacterized protein</fullName>
    </submittedName>
</protein>
<dbReference type="Proteomes" id="UP000275078">
    <property type="component" value="Unassembled WGS sequence"/>
</dbReference>